<evidence type="ECO:0000256" key="5">
    <source>
        <dbReference type="SAM" id="MobiDB-lite"/>
    </source>
</evidence>
<dbReference type="PANTHER" id="PTHR11709">
    <property type="entry name" value="MULTI-COPPER OXIDASE"/>
    <property type="match status" value="1"/>
</dbReference>
<evidence type="ECO:0000259" key="7">
    <source>
        <dbReference type="Pfam" id="PF07731"/>
    </source>
</evidence>
<keyword evidence="10" id="KW-1185">Reference proteome</keyword>
<evidence type="ECO:0000259" key="8">
    <source>
        <dbReference type="Pfam" id="PF07732"/>
    </source>
</evidence>
<reference evidence="9 10" key="1">
    <citation type="submission" date="2018-05" db="EMBL/GenBank/DDBJ databases">
        <title>Genome sequencing and assembly of the regulated plant pathogen Lachnellula willkommii and related sister species for the development of diagnostic species identification markers.</title>
        <authorList>
            <person name="Giroux E."/>
            <person name="Bilodeau G."/>
        </authorList>
    </citation>
    <scope>NUCLEOTIDE SEQUENCE [LARGE SCALE GENOMIC DNA]</scope>
    <source>
        <strain evidence="9 10">CBS 268.59</strain>
    </source>
</reference>
<dbReference type="PROSITE" id="PS00080">
    <property type="entry name" value="MULTICOPPER_OXIDASE2"/>
    <property type="match status" value="1"/>
</dbReference>
<gene>
    <name evidence="9" type="ORF">LSUE1_G009370</name>
</gene>
<keyword evidence="2" id="KW-0479">Metal-binding</keyword>
<dbReference type="Pfam" id="PF00394">
    <property type="entry name" value="Cu-oxidase"/>
    <property type="match status" value="1"/>
</dbReference>
<feature type="region of interest" description="Disordered" evidence="5">
    <location>
        <begin position="31"/>
        <end position="54"/>
    </location>
</feature>
<dbReference type="CDD" id="cd13854">
    <property type="entry name" value="CuRO_1_MaLCC_like"/>
    <property type="match status" value="1"/>
</dbReference>
<dbReference type="InterPro" id="IPR008972">
    <property type="entry name" value="Cupredoxin"/>
</dbReference>
<name>A0A8T9BYG3_9HELO</name>
<dbReference type="Pfam" id="PF07732">
    <property type="entry name" value="Cu-oxidase_3"/>
    <property type="match status" value="1"/>
</dbReference>
<comment type="caution">
    <text evidence="9">The sequence shown here is derived from an EMBL/GenBank/DDBJ whole genome shotgun (WGS) entry which is preliminary data.</text>
</comment>
<organism evidence="9 10">
    <name type="scientific">Lachnellula suecica</name>
    <dbReference type="NCBI Taxonomy" id="602035"/>
    <lineage>
        <taxon>Eukaryota</taxon>
        <taxon>Fungi</taxon>
        <taxon>Dikarya</taxon>
        <taxon>Ascomycota</taxon>
        <taxon>Pezizomycotina</taxon>
        <taxon>Leotiomycetes</taxon>
        <taxon>Helotiales</taxon>
        <taxon>Lachnaceae</taxon>
        <taxon>Lachnellula</taxon>
    </lineage>
</organism>
<evidence type="ECO:0000259" key="6">
    <source>
        <dbReference type="Pfam" id="PF00394"/>
    </source>
</evidence>
<dbReference type="Gene3D" id="2.60.40.420">
    <property type="entry name" value="Cupredoxins - blue copper proteins"/>
    <property type="match status" value="3"/>
</dbReference>
<evidence type="ECO:0000256" key="1">
    <source>
        <dbReference type="ARBA" id="ARBA00010609"/>
    </source>
</evidence>
<evidence type="ECO:0000256" key="4">
    <source>
        <dbReference type="ARBA" id="ARBA00023008"/>
    </source>
</evidence>
<dbReference type="InterPro" id="IPR011707">
    <property type="entry name" value="Cu-oxidase-like_N"/>
</dbReference>
<dbReference type="InterPro" id="IPR002355">
    <property type="entry name" value="Cu_oxidase_Cu_BS"/>
</dbReference>
<sequence length="674" mass="75368">MLMDRVAATLTYILNILTLSTFSHDNGNHQRPIFLESGSGSESESESSQNSFIPKGPIFTPPGGGFDSNFTCNYTAMKGWEDCSTPTNRFCWLKHSNGSQYNIDTDYEQYAPEGVLRQYWLNVGYGSINADGQIFPGAQLFNNSYPGPWIQACWGDTVEITVTVQKDFHNGTAVHWHGIRQDQTAHMDGVAGITQCPIPPGESFTYRWKATQYGSSWYHSHYSVQYADGLLGPLTIHGPSTAHFDEAGKEPLLITDYDHVSAFQTIHNSSLSSNPTILLNGRGNVTKCNPKIKSETIPHPTTIRLEKGKSYLLRVINTAFDSTFLFSIDHHEFTIVSADFVPISPHPTRQLHVGIGQRYNVIVKANPIAEYGYPLPIDENFWIRAHVISDCFGSAPEGENYPEIGILTYVADKPATPNSDPWPELDPKTCKGEEGWKPWFPWIIEPQVAPSEEHDVQFVPEGTARSYPLAKFAIATKVATLSPSPIPVRMVPMRVNYQNITFLNLDNTGGWPDDWVVVSKERASSEWVYLAISGDFRGNGTKAHPMHLHGHDFAVLAQVRDQEYNPSNVTLNTQNPPRRDVVMLPQAGYVVIAFKADNPGPWLMHCHIAKHASFGLSLQIMEDREIANAIWKKGDSAAIDNAAALCNKWDDWYNNCTNRWNGKCDEWFQDDSGI</sequence>
<dbReference type="OrthoDB" id="2121828at2759"/>
<dbReference type="AlphaFoldDB" id="A0A8T9BYG3"/>
<dbReference type="GO" id="GO:0005507">
    <property type="term" value="F:copper ion binding"/>
    <property type="evidence" value="ECO:0007669"/>
    <property type="project" value="InterPro"/>
</dbReference>
<dbReference type="SUPFAM" id="SSF49503">
    <property type="entry name" value="Cupredoxins"/>
    <property type="match status" value="3"/>
</dbReference>
<evidence type="ECO:0000256" key="2">
    <source>
        <dbReference type="ARBA" id="ARBA00022723"/>
    </source>
</evidence>
<feature type="compositionally biased region" description="Low complexity" evidence="5">
    <location>
        <begin position="36"/>
        <end position="48"/>
    </location>
</feature>
<keyword evidence="3" id="KW-0560">Oxidoreductase</keyword>
<dbReference type="GO" id="GO:0016491">
    <property type="term" value="F:oxidoreductase activity"/>
    <property type="evidence" value="ECO:0007669"/>
    <property type="project" value="UniProtKB-KW"/>
</dbReference>
<dbReference type="InterPro" id="IPR001117">
    <property type="entry name" value="Cu-oxidase_2nd"/>
</dbReference>
<dbReference type="FunFam" id="2.60.40.420:FF:000021">
    <property type="entry name" value="Extracellular dihydrogeodin oxidase/laccase"/>
    <property type="match status" value="1"/>
</dbReference>
<dbReference type="EMBL" id="QGMK01001251">
    <property type="protein sequence ID" value="TVY71373.1"/>
    <property type="molecule type" value="Genomic_DNA"/>
</dbReference>
<feature type="domain" description="Plastocyanin-like" evidence="7">
    <location>
        <begin position="510"/>
        <end position="623"/>
    </location>
</feature>
<evidence type="ECO:0000256" key="3">
    <source>
        <dbReference type="ARBA" id="ARBA00023002"/>
    </source>
</evidence>
<dbReference type="CDD" id="cd13901">
    <property type="entry name" value="CuRO_3_MaLCC_like"/>
    <property type="match status" value="1"/>
</dbReference>
<protein>
    <submittedName>
        <fullName evidence="9">Laccase</fullName>
    </submittedName>
</protein>
<dbReference type="Proteomes" id="UP000469558">
    <property type="component" value="Unassembled WGS sequence"/>
</dbReference>
<evidence type="ECO:0000313" key="9">
    <source>
        <dbReference type="EMBL" id="TVY71373.1"/>
    </source>
</evidence>
<dbReference type="PANTHER" id="PTHR11709:SF71">
    <property type="entry name" value="OXIDOREDUCTASE TPCJ"/>
    <property type="match status" value="1"/>
</dbReference>
<dbReference type="Pfam" id="PF07731">
    <property type="entry name" value="Cu-oxidase_2"/>
    <property type="match status" value="1"/>
</dbReference>
<proteinExistence type="inferred from homology"/>
<feature type="domain" description="Plastocyanin-like" evidence="8">
    <location>
        <begin position="124"/>
        <end position="239"/>
    </location>
</feature>
<keyword evidence="4" id="KW-0186">Copper</keyword>
<comment type="similarity">
    <text evidence="1">Belongs to the multicopper oxidase family.</text>
</comment>
<evidence type="ECO:0000313" key="10">
    <source>
        <dbReference type="Proteomes" id="UP000469558"/>
    </source>
</evidence>
<feature type="domain" description="Plastocyanin-like" evidence="6">
    <location>
        <begin position="275"/>
        <end position="409"/>
    </location>
</feature>
<accession>A0A8T9BYG3</accession>
<dbReference type="InterPro" id="IPR011706">
    <property type="entry name" value="Cu-oxidase_C"/>
</dbReference>
<dbReference type="InterPro" id="IPR045087">
    <property type="entry name" value="Cu-oxidase_fam"/>
</dbReference>